<dbReference type="EMBL" id="BJUU01000017">
    <property type="protein sequence ID" value="GEK80982.1"/>
    <property type="molecule type" value="Genomic_DNA"/>
</dbReference>
<dbReference type="AlphaFoldDB" id="A0AA87RMW8"/>
<accession>A0AA87RMW8</accession>
<name>A0AA87RMW8_9MICO</name>
<gene>
    <name evidence="1" type="ORF">ABA31_23330</name>
</gene>
<dbReference type="Proteomes" id="UP000321749">
    <property type="component" value="Unassembled WGS sequence"/>
</dbReference>
<dbReference type="SUPFAM" id="SSF52540">
    <property type="entry name" value="P-loop containing nucleoside triphosphate hydrolases"/>
    <property type="match status" value="1"/>
</dbReference>
<evidence type="ECO:0000313" key="1">
    <source>
        <dbReference type="EMBL" id="GEK80982.1"/>
    </source>
</evidence>
<sequence length="153" mass="16793">MAEVTLLCGPAGAGKTTFARELEAAGALVLSYDRESWARGVRDGLPSEALMHEIDDDFHRRIAEAVAADRHVVLDASLSTRAVRDRWRMRCGAMGVPVTLVVVRAPLETLARRVAGREPGPDAVVVDPQLLREYVEGFEWPGEHEAHRLIETG</sequence>
<reference evidence="1 2" key="1">
    <citation type="submission" date="2019-07" db="EMBL/GenBank/DDBJ databases">
        <title>Whole genome shotgun sequence of Agrococcus baldri NBRC 103055.</title>
        <authorList>
            <person name="Hosoyama A."/>
            <person name="Uohara A."/>
            <person name="Ohji S."/>
            <person name="Ichikawa N."/>
        </authorList>
    </citation>
    <scope>NUCLEOTIDE SEQUENCE [LARGE SCALE GENOMIC DNA]</scope>
    <source>
        <strain evidence="1 2">NBRC 103055</strain>
    </source>
</reference>
<dbReference type="InterPro" id="IPR027417">
    <property type="entry name" value="P-loop_NTPase"/>
</dbReference>
<evidence type="ECO:0000313" key="2">
    <source>
        <dbReference type="Proteomes" id="UP000321749"/>
    </source>
</evidence>
<dbReference type="RefSeq" id="WP_146795721.1">
    <property type="nucleotide sequence ID" value="NZ_BJUU01000017.1"/>
</dbReference>
<evidence type="ECO:0008006" key="3">
    <source>
        <dbReference type="Google" id="ProtNLM"/>
    </source>
</evidence>
<dbReference type="Gene3D" id="3.40.50.300">
    <property type="entry name" value="P-loop containing nucleotide triphosphate hydrolases"/>
    <property type="match status" value="1"/>
</dbReference>
<dbReference type="Pfam" id="PF13671">
    <property type="entry name" value="AAA_33"/>
    <property type="match status" value="1"/>
</dbReference>
<keyword evidence="2" id="KW-1185">Reference proteome</keyword>
<organism evidence="1 2">
    <name type="scientific">Agrococcus baldri</name>
    <dbReference type="NCBI Taxonomy" id="153730"/>
    <lineage>
        <taxon>Bacteria</taxon>
        <taxon>Bacillati</taxon>
        <taxon>Actinomycetota</taxon>
        <taxon>Actinomycetes</taxon>
        <taxon>Micrococcales</taxon>
        <taxon>Microbacteriaceae</taxon>
        <taxon>Agrococcus</taxon>
    </lineage>
</organism>
<comment type="caution">
    <text evidence="1">The sequence shown here is derived from an EMBL/GenBank/DDBJ whole genome shotgun (WGS) entry which is preliminary data.</text>
</comment>
<proteinExistence type="predicted"/>
<protein>
    <recommendedName>
        <fullName evidence="3">ATP-binding protein</fullName>
    </recommendedName>
</protein>